<organism evidence="1 2">
    <name type="scientific">Gibberella zeae</name>
    <name type="common">Wheat head blight fungus</name>
    <name type="synonym">Fusarium graminearum</name>
    <dbReference type="NCBI Taxonomy" id="5518"/>
    <lineage>
        <taxon>Eukaryota</taxon>
        <taxon>Fungi</taxon>
        <taxon>Dikarya</taxon>
        <taxon>Ascomycota</taxon>
        <taxon>Pezizomycotina</taxon>
        <taxon>Sordariomycetes</taxon>
        <taxon>Hypocreomycetidae</taxon>
        <taxon>Hypocreales</taxon>
        <taxon>Nectriaceae</taxon>
        <taxon>Fusarium</taxon>
    </lineage>
</organism>
<sequence>MPSMGEVNIAVKLAYPRPTVITRETRPVMPEQSIFGPQAVVTKRLLGDVKIAVKRGGRLRIVTSIFKNRPSSGRSA</sequence>
<evidence type="ECO:0000313" key="2">
    <source>
        <dbReference type="Proteomes" id="UP000746612"/>
    </source>
</evidence>
<gene>
    <name evidence="1" type="ORF">MDCFG202_LOCUS137448</name>
</gene>
<dbReference type="Proteomes" id="UP000746612">
    <property type="component" value="Unassembled WGS sequence"/>
</dbReference>
<name>A0A9N8NFR1_GIBZA</name>
<dbReference type="AlphaFoldDB" id="A0A9N8NFR1"/>
<protein>
    <submittedName>
        <fullName evidence="1">Uncharacterized protein</fullName>
    </submittedName>
</protein>
<reference evidence="1" key="1">
    <citation type="submission" date="2021-03" db="EMBL/GenBank/DDBJ databases">
        <authorList>
            <person name="Alouane T."/>
            <person name="Langin T."/>
            <person name="Bonhomme L."/>
        </authorList>
    </citation>
    <scope>NUCLEOTIDE SEQUENCE</scope>
    <source>
        <strain evidence="1">MDC_Fg202</strain>
    </source>
</reference>
<comment type="caution">
    <text evidence="1">The sequence shown here is derived from an EMBL/GenBank/DDBJ whole genome shotgun (WGS) entry which is preliminary data.</text>
</comment>
<dbReference type="EMBL" id="CAJPIJ010000097">
    <property type="protein sequence ID" value="CAG1974535.1"/>
    <property type="molecule type" value="Genomic_DNA"/>
</dbReference>
<proteinExistence type="predicted"/>
<accession>A0A9N8NFR1</accession>
<evidence type="ECO:0000313" key="1">
    <source>
        <dbReference type="EMBL" id="CAG1974535.1"/>
    </source>
</evidence>